<organism evidence="1 2">
    <name type="scientific">Lentzea aerocolonigenes</name>
    <name type="common">Lechevalieria aerocolonigenes</name>
    <name type="synonym">Saccharothrix aerocolonigenes</name>
    <dbReference type="NCBI Taxonomy" id="68170"/>
    <lineage>
        <taxon>Bacteria</taxon>
        <taxon>Bacillati</taxon>
        <taxon>Actinomycetota</taxon>
        <taxon>Actinomycetes</taxon>
        <taxon>Pseudonocardiales</taxon>
        <taxon>Pseudonocardiaceae</taxon>
        <taxon>Lentzea</taxon>
    </lineage>
</organism>
<accession>A0A0F0H1B7</accession>
<dbReference type="Proteomes" id="UP000033393">
    <property type="component" value="Unassembled WGS sequence"/>
</dbReference>
<name>A0A0F0H1B7_LENAE</name>
<gene>
    <name evidence="1" type="ORF">UK23_13865</name>
</gene>
<proteinExistence type="predicted"/>
<sequence length="204" mass="23035">MRRPWNPDFKPKRSDRMATVLLLPQDEAALQAAIVAAWPSTRIIDGRAPWPAQTTSRPPVRDSVLDVERNAFLWDPEIHPRLPTPRFTGYARRAPQAGRVVEWRRSLCTDGVLASGMISAVVWDDMDPRMIAFISAVWRAVVEHTSNNLVRWIEGTGQEQLMRASRVGHHALAAARAGEICLGTTEEKWRLHPPSQEKARGAHW</sequence>
<dbReference type="AlphaFoldDB" id="A0A0F0H1B7"/>
<protein>
    <submittedName>
        <fullName evidence="1">Uncharacterized protein</fullName>
    </submittedName>
</protein>
<evidence type="ECO:0000313" key="2">
    <source>
        <dbReference type="Proteomes" id="UP000033393"/>
    </source>
</evidence>
<dbReference type="PATRIC" id="fig|68170.10.peg.2722"/>
<dbReference type="RefSeq" id="WP_045311898.1">
    <property type="nucleotide sequence ID" value="NZ_JYJG01000084.1"/>
</dbReference>
<comment type="caution">
    <text evidence="1">The sequence shown here is derived from an EMBL/GenBank/DDBJ whole genome shotgun (WGS) entry which is preliminary data.</text>
</comment>
<keyword evidence="2" id="KW-1185">Reference proteome</keyword>
<dbReference type="EMBL" id="JYJG01000084">
    <property type="protein sequence ID" value="KJK49385.1"/>
    <property type="molecule type" value="Genomic_DNA"/>
</dbReference>
<evidence type="ECO:0000313" key="1">
    <source>
        <dbReference type="EMBL" id="KJK49385.1"/>
    </source>
</evidence>
<reference evidence="1 2" key="1">
    <citation type="submission" date="2015-02" db="EMBL/GenBank/DDBJ databases">
        <authorList>
            <person name="Ju K.-S."/>
            <person name="Doroghazi J.R."/>
            <person name="Metcalf W."/>
        </authorList>
    </citation>
    <scope>NUCLEOTIDE SEQUENCE [LARGE SCALE GENOMIC DNA]</scope>
    <source>
        <strain evidence="1 2">NRRL B-16140</strain>
    </source>
</reference>